<dbReference type="PANTHER" id="PTHR42740:SF1">
    <property type="entry name" value="RIBONUCLEASE VAPC3"/>
    <property type="match status" value="1"/>
</dbReference>
<keyword evidence="3 6" id="KW-0479">Metal-binding</keyword>
<dbReference type="CDD" id="cd18762">
    <property type="entry name" value="PIN_MtVapC3-like"/>
    <property type="match status" value="1"/>
</dbReference>
<evidence type="ECO:0000256" key="3">
    <source>
        <dbReference type="ARBA" id="ARBA00022723"/>
    </source>
</evidence>
<dbReference type="EMBL" id="FWEV01000151">
    <property type="protein sequence ID" value="SLM30616.1"/>
    <property type="molecule type" value="Genomic_DNA"/>
</dbReference>
<name>A0A1W1HDV5_9BACT</name>
<dbReference type="InterPro" id="IPR029060">
    <property type="entry name" value="PIN-like_dom_sf"/>
</dbReference>
<keyword evidence="6" id="KW-0800">Toxin</keyword>
<dbReference type="AlphaFoldDB" id="A0A1W1HDV5"/>
<reference evidence="8 9" key="1">
    <citation type="submission" date="2017-03" db="EMBL/GenBank/DDBJ databases">
        <authorList>
            <person name="Afonso C.L."/>
            <person name="Miller P.J."/>
            <person name="Scott M.A."/>
            <person name="Spackman E."/>
            <person name="Goraichik I."/>
            <person name="Dimitrov K.M."/>
            <person name="Suarez D.L."/>
            <person name="Swayne D.E."/>
        </authorList>
    </citation>
    <scope>NUCLEOTIDE SEQUENCE [LARGE SCALE GENOMIC DNA]</scope>
    <source>
        <strain evidence="8">PRJEB14757</strain>
    </source>
</reference>
<keyword evidence="2 6" id="KW-0540">Nuclease</keyword>
<dbReference type="InterPro" id="IPR002716">
    <property type="entry name" value="PIN_dom"/>
</dbReference>
<dbReference type="Proteomes" id="UP000191931">
    <property type="component" value="Unassembled WGS sequence"/>
</dbReference>
<comment type="similarity">
    <text evidence="6">Belongs to the PINc/VapC protein family.</text>
</comment>
<dbReference type="GO" id="GO:0000287">
    <property type="term" value="F:magnesium ion binding"/>
    <property type="evidence" value="ECO:0007669"/>
    <property type="project" value="UniProtKB-UniRule"/>
</dbReference>
<dbReference type="PANTHER" id="PTHR42740">
    <property type="entry name" value="RIBONUCLEASE VAPC3"/>
    <property type="match status" value="1"/>
</dbReference>
<dbReference type="HAMAP" id="MF_00265">
    <property type="entry name" value="VapC_Nob1"/>
    <property type="match status" value="1"/>
</dbReference>
<evidence type="ECO:0000313" key="9">
    <source>
        <dbReference type="Proteomes" id="UP000191931"/>
    </source>
</evidence>
<protein>
    <recommendedName>
        <fullName evidence="6">Ribonuclease VapC</fullName>
        <shortName evidence="6">RNase VapC</shortName>
        <ecNumber evidence="6">3.1.-.-</ecNumber>
    </recommendedName>
    <alternativeName>
        <fullName evidence="6">Toxin VapC</fullName>
    </alternativeName>
</protein>
<dbReference type="InterPro" id="IPR022907">
    <property type="entry name" value="VapC_family"/>
</dbReference>
<dbReference type="GO" id="GO:0016787">
    <property type="term" value="F:hydrolase activity"/>
    <property type="evidence" value="ECO:0007669"/>
    <property type="project" value="UniProtKB-KW"/>
</dbReference>
<keyword evidence="4 6" id="KW-0378">Hydrolase</keyword>
<evidence type="ECO:0000313" key="8">
    <source>
        <dbReference type="EMBL" id="SLM30616.1"/>
    </source>
</evidence>
<comment type="function">
    <text evidence="6">Toxic component of a toxin-antitoxin (TA) system. An RNase.</text>
</comment>
<feature type="binding site" evidence="6">
    <location>
        <position position="5"/>
    </location>
    <ligand>
        <name>Mg(2+)</name>
        <dbReference type="ChEBI" id="CHEBI:18420"/>
    </ligand>
</feature>
<accession>A0A1W1HDV5</accession>
<evidence type="ECO:0000256" key="4">
    <source>
        <dbReference type="ARBA" id="ARBA00022801"/>
    </source>
</evidence>
<dbReference type="InterPro" id="IPR051749">
    <property type="entry name" value="PINc/VapC_TA_RNase"/>
</dbReference>
<comment type="cofactor">
    <cofactor evidence="6">
        <name>Mg(2+)</name>
        <dbReference type="ChEBI" id="CHEBI:18420"/>
    </cofactor>
</comment>
<feature type="domain" description="PIN" evidence="7">
    <location>
        <begin position="2"/>
        <end position="121"/>
    </location>
</feature>
<keyword evidence="1 6" id="KW-1277">Toxin-antitoxin system</keyword>
<dbReference type="Pfam" id="PF01850">
    <property type="entry name" value="PIN"/>
    <property type="match status" value="1"/>
</dbReference>
<dbReference type="GO" id="GO:0090729">
    <property type="term" value="F:toxin activity"/>
    <property type="evidence" value="ECO:0007669"/>
    <property type="project" value="UniProtKB-KW"/>
</dbReference>
<keyword evidence="9" id="KW-1185">Reference proteome</keyword>
<dbReference type="Gene3D" id="3.40.50.1010">
    <property type="entry name" value="5'-nuclease"/>
    <property type="match status" value="1"/>
</dbReference>
<sequence>MILVDTSVLIDWLKGKSNAPVECLKEIIQRDLPFGITSMIYQELLQGAKNDKEYELLKEYLSSQNFYHPLSPVFTYEEAARIYFLCRKKGVTIRSTVDCLIAQIAIEHNLFLLHNDRDFNLMAPVVGLKLLDVE</sequence>
<dbReference type="STRING" id="1246637.MTBBW1_2340007"/>
<evidence type="ECO:0000256" key="6">
    <source>
        <dbReference type="HAMAP-Rule" id="MF_00265"/>
    </source>
</evidence>
<evidence type="ECO:0000259" key="7">
    <source>
        <dbReference type="Pfam" id="PF01850"/>
    </source>
</evidence>
<keyword evidence="5 6" id="KW-0460">Magnesium</keyword>
<feature type="binding site" evidence="6">
    <location>
        <position position="98"/>
    </location>
    <ligand>
        <name>Mg(2+)</name>
        <dbReference type="ChEBI" id="CHEBI:18420"/>
    </ligand>
</feature>
<evidence type="ECO:0000256" key="1">
    <source>
        <dbReference type="ARBA" id="ARBA00022649"/>
    </source>
</evidence>
<evidence type="ECO:0000256" key="2">
    <source>
        <dbReference type="ARBA" id="ARBA00022722"/>
    </source>
</evidence>
<dbReference type="EC" id="3.1.-.-" evidence="6"/>
<dbReference type="OrthoDB" id="9811788at2"/>
<evidence type="ECO:0000256" key="5">
    <source>
        <dbReference type="ARBA" id="ARBA00022842"/>
    </source>
</evidence>
<gene>
    <name evidence="6" type="primary">vapC</name>
    <name evidence="8" type="ORF">MTBBW1_2340007</name>
</gene>
<organism evidence="8 9">
    <name type="scientific">Desulfamplus magnetovallimortis</name>
    <dbReference type="NCBI Taxonomy" id="1246637"/>
    <lineage>
        <taxon>Bacteria</taxon>
        <taxon>Pseudomonadati</taxon>
        <taxon>Thermodesulfobacteriota</taxon>
        <taxon>Desulfobacteria</taxon>
        <taxon>Desulfobacterales</taxon>
        <taxon>Desulfobacteraceae</taxon>
        <taxon>Desulfamplus</taxon>
    </lineage>
</organism>
<dbReference type="RefSeq" id="WP_080808867.1">
    <property type="nucleotide sequence ID" value="NZ_LT828563.1"/>
</dbReference>
<proteinExistence type="inferred from homology"/>
<dbReference type="GO" id="GO:0004540">
    <property type="term" value="F:RNA nuclease activity"/>
    <property type="evidence" value="ECO:0007669"/>
    <property type="project" value="InterPro"/>
</dbReference>
<dbReference type="SUPFAM" id="SSF88723">
    <property type="entry name" value="PIN domain-like"/>
    <property type="match status" value="1"/>
</dbReference>